<keyword evidence="3" id="KW-1185">Reference proteome</keyword>
<dbReference type="EMBL" id="CP045702">
    <property type="protein sequence ID" value="QNE77236.1"/>
    <property type="molecule type" value="Genomic_DNA"/>
</dbReference>
<dbReference type="Pfam" id="PF19776">
    <property type="entry name" value="DUF6262"/>
    <property type="match status" value="1"/>
</dbReference>
<reference evidence="3" key="1">
    <citation type="submission" date="2019-10" db="EMBL/GenBank/DDBJ databases">
        <title>Antimicrobial potential of Antarctic Bacteria.</title>
        <authorList>
            <person name="Benaud N."/>
            <person name="Edwards R.J."/>
            <person name="Ferrari B.C."/>
        </authorList>
    </citation>
    <scope>NUCLEOTIDE SEQUENCE [LARGE SCALE GENOMIC DNA]</scope>
    <source>
        <strain evidence="3">NBSH44</strain>
    </source>
</reference>
<protein>
    <recommendedName>
        <fullName evidence="4">Transposase</fullName>
    </recommendedName>
</protein>
<evidence type="ECO:0008006" key="4">
    <source>
        <dbReference type="Google" id="ProtNLM"/>
    </source>
</evidence>
<dbReference type="Proteomes" id="UP000515307">
    <property type="component" value="Chromosome"/>
</dbReference>
<proteinExistence type="predicted"/>
<dbReference type="AlphaFoldDB" id="A0A7G7BPH1"/>
<evidence type="ECO:0000313" key="2">
    <source>
        <dbReference type="EMBL" id="QNE77236.1"/>
    </source>
</evidence>
<sequence>MNTVTVPEPRTAAALAARRRKTEAALQRVHQAIARLRREKAQVSVAALARRADVSRTFLYDNVEARSAVAAAMTQADEHQSRALAGQDDEREATWRERALNAEDALRAAHTEIFTQRTRIGELLGQIDDLQAEWTEGAIQRIATENTTLKQRVRQLTTDNRTLDERLKAARSNLRFQDRRVADLEARIAEPVLKS</sequence>
<dbReference type="RefSeq" id="WP_185300726.1">
    <property type="nucleotide sequence ID" value="NZ_CP045702.1"/>
</dbReference>
<keyword evidence="1" id="KW-0175">Coiled coil</keyword>
<accession>A0A7G7BPH1</accession>
<feature type="coiled-coil region" evidence="1">
    <location>
        <begin position="146"/>
        <end position="187"/>
    </location>
</feature>
<name>A0A7G7BPH1_9ACTN</name>
<dbReference type="InterPro" id="IPR046229">
    <property type="entry name" value="TnpC-like"/>
</dbReference>
<evidence type="ECO:0000256" key="1">
    <source>
        <dbReference type="SAM" id="Coils"/>
    </source>
</evidence>
<evidence type="ECO:0000313" key="3">
    <source>
        <dbReference type="Proteomes" id="UP000515307"/>
    </source>
</evidence>
<dbReference type="KEGG" id="sfiy:F0344_23855"/>
<organism evidence="2 3">
    <name type="scientific">Streptomyces finlayi</name>
    <dbReference type="NCBI Taxonomy" id="67296"/>
    <lineage>
        <taxon>Bacteria</taxon>
        <taxon>Bacillati</taxon>
        <taxon>Actinomycetota</taxon>
        <taxon>Actinomycetes</taxon>
        <taxon>Kitasatosporales</taxon>
        <taxon>Streptomycetaceae</taxon>
        <taxon>Streptomyces</taxon>
    </lineage>
</organism>
<gene>
    <name evidence="2" type="ORF">F0344_23855</name>
</gene>